<reference evidence="7 8" key="1">
    <citation type="submission" date="2016-07" db="EMBL/GenBank/DDBJ databases">
        <title>Multiple horizontal gene transfer events from other fungi enriched the ability of initially mycotrophic Trichoderma (Ascomycota) to feed on dead plant biomass.</title>
        <authorList>
            <consortium name="DOE Joint Genome Institute"/>
            <person name="Aerts A."/>
            <person name="Atanasova L."/>
            <person name="Chenthamara K."/>
            <person name="Zhang J."/>
            <person name="Grujic M."/>
            <person name="Henrissat B."/>
            <person name="Kuo A."/>
            <person name="Salamov A."/>
            <person name="Lipzen A."/>
            <person name="Labutti K."/>
            <person name="Barry K."/>
            <person name="Miao Y."/>
            <person name="Rahimi M.J."/>
            <person name="Shen Q."/>
            <person name="Grigoriev I.V."/>
            <person name="Kubicek C.P."/>
            <person name="Druzhinina I.S."/>
        </authorList>
    </citation>
    <scope>NUCLEOTIDE SEQUENCE [LARGE SCALE GENOMIC DNA]</scope>
    <source>
        <strain evidence="7 8">ATCC 18648</strain>
    </source>
</reference>
<keyword evidence="8" id="KW-1185">Reference proteome</keyword>
<evidence type="ECO:0000256" key="2">
    <source>
        <dbReference type="ARBA" id="ARBA00023015"/>
    </source>
</evidence>
<sequence>MADAAPQASGDNLPRKRVLAACEACRDNKIRCWPSEKHGVCRNYEGSSALEANPQPPAGPSRSFTIDFDIPLKMDVDGSFESLRDAHAGFFEKLVPPADGSGQSQSDSAMHSLDSTPTSTTDTNQHPNLQTKPSFNLASAESLLMSFHSMLSYFPCIGLDRTASVSVLAASRPFVLLAILAAASGSRSIQGNSLYDEEFRRILGLKFVACGERTLEMLQAILIYCAWYPFHLRPRNKQPFRYLCMATEVLHDLGLDEETKAGLDYLDPQVTTQHLDRIRAYLGCFYLASMIPREWQSRHQAPQVFSKWTEDCCKILERSGAENDSVLATLVRLSSTCTEALRTINGGTGQTHQQSRIVLLGLTTQLQNIETCIPAHISSTPAVYMQSMFAHLCLKGGTLFRLIRLPLHLVRGRPPLPPDVSQLYASVDTTRQLLTYVLSLDETIIANFSAADWCRFISTIILAIRLTVATPECPEFDTSWARSRLQLGEILDRICEEREPKIANQTVDVLSAMRAILRVVRDKYKQRLSLIDHRQEMASRKLSLGCPMLDGSMDEQLELWHSTMDSNLSTIELPADVALVLGDDGDAILEDLWGTTEEYTFDMAH</sequence>
<dbReference type="EMBL" id="KZ679142">
    <property type="protein sequence ID" value="PTB72385.1"/>
    <property type="molecule type" value="Genomic_DNA"/>
</dbReference>
<dbReference type="PANTHER" id="PTHR31845:SF39">
    <property type="entry name" value="TRANSCRIPTION FACTOR PBCR-RELATED"/>
    <property type="match status" value="1"/>
</dbReference>
<dbReference type="InterPro" id="IPR051089">
    <property type="entry name" value="prtT"/>
</dbReference>
<dbReference type="AlphaFoldDB" id="A0A2T4BSW2"/>
<evidence type="ECO:0000313" key="7">
    <source>
        <dbReference type="EMBL" id="PTB72385.1"/>
    </source>
</evidence>
<keyword evidence="4" id="KW-0804">Transcription</keyword>
<organism evidence="7 8">
    <name type="scientific">Trichoderma longibrachiatum ATCC 18648</name>
    <dbReference type="NCBI Taxonomy" id="983965"/>
    <lineage>
        <taxon>Eukaryota</taxon>
        <taxon>Fungi</taxon>
        <taxon>Dikarya</taxon>
        <taxon>Ascomycota</taxon>
        <taxon>Pezizomycotina</taxon>
        <taxon>Sordariomycetes</taxon>
        <taxon>Hypocreomycetidae</taxon>
        <taxon>Hypocreales</taxon>
        <taxon>Hypocreaceae</taxon>
        <taxon>Trichoderma</taxon>
    </lineage>
</organism>
<name>A0A2T4BSW2_TRILO</name>
<dbReference type="Proteomes" id="UP000240760">
    <property type="component" value="Unassembled WGS sequence"/>
</dbReference>
<proteinExistence type="predicted"/>
<dbReference type="GO" id="GO:0000981">
    <property type="term" value="F:DNA-binding transcription factor activity, RNA polymerase II-specific"/>
    <property type="evidence" value="ECO:0007669"/>
    <property type="project" value="TreeGrafter"/>
</dbReference>
<evidence type="ECO:0000313" key="8">
    <source>
        <dbReference type="Proteomes" id="UP000240760"/>
    </source>
</evidence>
<keyword evidence="3" id="KW-0238">DNA-binding</keyword>
<dbReference type="STRING" id="983965.A0A2T4BSW2"/>
<evidence type="ECO:0000256" key="3">
    <source>
        <dbReference type="ARBA" id="ARBA00023125"/>
    </source>
</evidence>
<keyword evidence="5" id="KW-0539">Nucleus</keyword>
<dbReference type="CDD" id="cd12148">
    <property type="entry name" value="fungal_TF_MHR"/>
    <property type="match status" value="1"/>
</dbReference>
<dbReference type="OrthoDB" id="5424793at2759"/>
<dbReference type="GO" id="GO:0000976">
    <property type="term" value="F:transcription cis-regulatory region binding"/>
    <property type="evidence" value="ECO:0007669"/>
    <property type="project" value="TreeGrafter"/>
</dbReference>
<accession>A0A2T4BSW2</accession>
<dbReference type="PANTHER" id="PTHR31845">
    <property type="entry name" value="FINGER DOMAIN PROTEIN, PUTATIVE-RELATED"/>
    <property type="match status" value="1"/>
</dbReference>
<feature type="region of interest" description="Disordered" evidence="6">
    <location>
        <begin position="94"/>
        <end position="132"/>
    </location>
</feature>
<evidence type="ECO:0000256" key="1">
    <source>
        <dbReference type="ARBA" id="ARBA00004123"/>
    </source>
</evidence>
<dbReference type="GO" id="GO:0005634">
    <property type="term" value="C:nucleus"/>
    <property type="evidence" value="ECO:0007669"/>
    <property type="project" value="UniProtKB-SubCell"/>
</dbReference>
<gene>
    <name evidence="7" type="ORF">M440DRAFT_1342261</name>
</gene>
<evidence type="ECO:0000256" key="6">
    <source>
        <dbReference type="SAM" id="MobiDB-lite"/>
    </source>
</evidence>
<protein>
    <recommendedName>
        <fullName evidence="9">Zn(2)-C6 fungal-type domain-containing protein</fullName>
    </recommendedName>
</protein>
<evidence type="ECO:0000256" key="5">
    <source>
        <dbReference type="ARBA" id="ARBA00023242"/>
    </source>
</evidence>
<feature type="compositionally biased region" description="Low complexity" evidence="6">
    <location>
        <begin position="114"/>
        <end position="123"/>
    </location>
</feature>
<evidence type="ECO:0000256" key="4">
    <source>
        <dbReference type="ARBA" id="ARBA00023163"/>
    </source>
</evidence>
<comment type="subcellular location">
    <subcellularLocation>
        <location evidence="1">Nucleus</location>
    </subcellularLocation>
</comment>
<keyword evidence="2" id="KW-0805">Transcription regulation</keyword>
<evidence type="ECO:0008006" key="9">
    <source>
        <dbReference type="Google" id="ProtNLM"/>
    </source>
</evidence>